<gene>
    <name evidence="5" type="ORF">NBRC110019_15240</name>
</gene>
<dbReference type="PANTHER" id="PTHR46825:SF9">
    <property type="entry name" value="BETA-LACTAMASE-RELATED DOMAIN-CONTAINING PROTEIN"/>
    <property type="match status" value="1"/>
</dbReference>
<dbReference type="InterPro" id="IPR000073">
    <property type="entry name" value="AB_hydrolase_1"/>
</dbReference>
<keyword evidence="6" id="KW-1185">Reference proteome</keyword>
<evidence type="ECO:0000259" key="3">
    <source>
        <dbReference type="Pfam" id="PF00144"/>
    </source>
</evidence>
<dbReference type="PANTHER" id="PTHR46825">
    <property type="entry name" value="D-ALANYL-D-ALANINE-CARBOXYPEPTIDASE/ENDOPEPTIDASE AMPH"/>
    <property type="match status" value="1"/>
</dbReference>
<accession>A0A9W6B759</accession>
<dbReference type="InterPro" id="IPR002410">
    <property type="entry name" value="Peptidase_S33"/>
</dbReference>
<feature type="domain" description="AB hydrolase-1" evidence="4">
    <location>
        <begin position="36"/>
        <end position="281"/>
    </location>
</feature>
<dbReference type="Pfam" id="PF00144">
    <property type="entry name" value="Beta-lactamase"/>
    <property type="match status" value="1"/>
</dbReference>
<feature type="domain" description="Beta-lactamase-related" evidence="3">
    <location>
        <begin position="336"/>
        <end position="624"/>
    </location>
</feature>
<evidence type="ECO:0000256" key="1">
    <source>
        <dbReference type="ARBA" id="ARBA00010088"/>
    </source>
</evidence>
<dbReference type="GO" id="GO:0006508">
    <property type="term" value="P:proteolysis"/>
    <property type="evidence" value="ECO:0007669"/>
    <property type="project" value="InterPro"/>
</dbReference>
<dbReference type="Gene3D" id="3.40.50.1820">
    <property type="entry name" value="alpha/beta hydrolase"/>
    <property type="match status" value="1"/>
</dbReference>
<evidence type="ECO:0000313" key="6">
    <source>
        <dbReference type="Proteomes" id="UP001143545"/>
    </source>
</evidence>
<dbReference type="InterPro" id="IPR029058">
    <property type="entry name" value="AB_hydrolase_fold"/>
</dbReference>
<dbReference type="SUPFAM" id="SSF56601">
    <property type="entry name" value="beta-lactamase/transpeptidase-like"/>
    <property type="match status" value="1"/>
</dbReference>
<comment type="similarity">
    <text evidence="1">Belongs to the peptidase S33 family.</text>
</comment>
<evidence type="ECO:0008006" key="7">
    <source>
        <dbReference type="Google" id="ProtNLM"/>
    </source>
</evidence>
<evidence type="ECO:0000259" key="4">
    <source>
        <dbReference type="Pfam" id="PF00561"/>
    </source>
</evidence>
<name>A0A9W6B759_9FLAO</name>
<comment type="caution">
    <text evidence="5">The sequence shown here is derived from an EMBL/GenBank/DDBJ whole genome shotgun (WGS) entry which is preliminary data.</text>
</comment>
<protein>
    <recommendedName>
        <fullName evidence="7">Prolyl aminopeptidase</fullName>
    </recommendedName>
</protein>
<organism evidence="5 6">
    <name type="scientific">Neptunitalea chrysea</name>
    <dbReference type="NCBI Taxonomy" id="1647581"/>
    <lineage>
        <taxon>Bacteria</taxon>
        <taxon>Pseudomonadati</taxon>
        <taxon>Bacteroidota</taxon>
        <taxon>Flavobacteriia</taxon>
        <taxon>Flavobacteriales</taxon>
        <taxon>Flavobacteriaceae</taxon>
        <taxon>Neptunitalea</taxon>
    </lineage>
</organism>
<proteinExistence type="inferred from homology"/>
<evidence type="ECO:0000256" key="2">
    <source>
        <dbReference type="ARBA" id="ARBA00022801"/>
    </source>
</evidence>
<reference evidence="5" key="1">
    <citation type="submission" date="2022-07" db="EMBL/GenBank/DDBJ databases">
        <title>Taxonomy of Novel Oxalotrophic and Methylotrophic Bacteria.</title>
        <authorList>
            <person name="Sahin N."/>
            <person name="Tani A."/>
        </authorList>
    </citation>
    <scope>NUCLEOTIDE SEQUENCE</scope>
    <source>
        <strain evidence="5">AM327</strain>
    </source>
</reference>
<dbReference type="PRINTS" id="PR00793">
    <property type="entry name" value="PROAMNOPTASE"/>
</dbReference>
<dbReference type="AlphaFoldDB" id="A0A9W6B759"/>
<sequence length="649" mass="73527">MVAAQTSAKAVDHIEQIRIGGISQQLTEKGTNADLPILLYLHGGPGAATSAHQEHITKDLEKHFIVVHWDQRGSKNSKNDTTAISLKVMKKDTEGVLHYLLNKYQRDKLYILGNSWGTVLGFHLSATYPEKIHAFFAVNPIIDNLKSQQLLQQKLITHYKQQKNEQALTKLASVHIPYQTVTDLCTQYKWQADFEGNPIPDEHYKGLCAYFENWGKLYMPLYKELYAHPIKTKVTHLDCPLIIMAGETDNTANYMLTKAYFDSIAVSEKLWYPFQKTGHNIPQTQAAKMQQIVIAYTDSIKTLTHQHTNTNTQTRTSAISIYLENQQTGNIHTAISTTEAAATYTTQTPFKIASSTKLFVATIILQLAEEHKLTLTDSLATYMATDSLMLLEGKNLGHTITLKQLLSHKSGLADIFTDKLNPFLTSVVTNTTKQYSPEAILKLYYTYGLHKQPHFTPGTGFYYSDINYVLLGMLIEQIEQKPLAECIRTRILSPLHMQNTYLQHYEPATTTLPLLDQYIGTYNFKDINTSFDWAGGGLVSTHHDLAIFIKALFNGKLISQQSLQKMMATQKTGENNSEYGLGMYKTIYNQHTFYGHYGFYGSYIAYAPDTQTVVSYNVNQAETPFNKFVLLNQLICIFENHSFHKKTDN</sequence>
<dbReference type="InterPro" id="IPR012338">
    <property type="entry name" value="Beta-lactam/transpept-like"/>
</dbReference>
<dbReference type="EMBL" id="BRVP01000009">
    <property type="protein sequence ID" value="GLB52484.1"/>
    <property type="molecule type" value="Genomic_DNA"/>
</dbReference>
<dbReference type="SUPFAM" id="SSF53474">
    <property type="entry name" value="alpha/beta-Hydrolases"/>
    <property type="match status" value="1"/>
</dbReference>
<evidence type="ECO:0000313" key="5">
    <source>
        <dbReference type="EMBL" id="GLB52484.1"/>
    </source>
</evidence>
<dbReference type="Pfam" id="PF00561">
    <property type="entry name" value="Abhydrolase_1"/>
    <property type="match status" value="1"/>
</dbReference>
<dbReference type="InterPro" id="IPR001466">
    <property type="entry name" value="Beta-lactam-related"/>
</dbReference>
<dbReference type="InterPro" id="IPR050491">
    <property type="entry name" value="AmpC-like"/>
</dbReference>
<dbReference type="Gene3D" id="3.40.710.10">
    <property type="entry name" value="DD-peptidase/beta-lactamase superfamily"/>
    <property type="match status" value="1"/>
</dbReference>
<keyword evidence="2" id="KW-0378">Hydrolase</keyword>
<dbReference type="GO" id="GO:0008233">
    <property type="term" value="F:peptidase activity"/>
    <property type="evidence" value="ECO:0007669"/>
    <property type="project" value="InterPro"/>
</dbReference>
<dbReference type="Proteomes" id="UP001143545">
    <property type="component" value="Unassembled WGS sequence"/>
</dbReference>